<dbReference type="Gene3D" id="3.40.190.10">
    <property type="entry name" value="Periplasmic binding protein-like II"/>
    <property type="match status" value="2"/>
</dbReference>
<feature type="signal peptide" evidence="3">
    <location>
        <begin position="1"/>
        <end position="26"/>
    </location>
</feature>
<gene>
    <name evidence="4" type="ORF">ACFPGP_08110</name>
</gene>
<dbReference type="Proteomes" id="UP001596087">
    <property type="component" value="Unassembled WGS sequence"/>
</dbReference>
<accession>A0ABW0BI05</accession>
<feature type="chain" id="PRO_5045770896" evidence="3">
    <location>
        <begin position="27"/>
        <end position="371"/>
    </location>
</feature>
<organism evidence="4 5">
    <name type="scientific">Nocardioides taihuensis</name>
    <dbReference type="NCBI Taxonomy" id="1835606"/>
    <lineage>
        <taxon>Bacteria</taxon>
        <taxon>Bacillati</taxon>
        <taxon>Actinomycetota</taxon>
        <taxon>Actinomycetes</taxon>
        <taxon>Propionibacteriales</taxon>
        <taxon>Nocardioidaceae</taxon>
        <taxon>Nocardioides</taxon>
    </lineage>
</organism>
<evidence type="ECO:0000256" key="2">
    <source>
        <dbReference type="SAM" id="MobiDB-lite"/>
    </source>
</evidence>
<reference evidence="5" key="1">
    <citation type="journal article" date="2019" name="Int. J. Syst. Evol. Microbiol.">
        <title>The Global Catalogue of Microorganisms (GCM) 10K type strain sequencing project: providing services to taxonomists for standard genome sequencing and annotation.</title>
        <authorList>
            <consortium name="The Broad Institute Genomics Platform"/>
            <consortium name="The Broad Institute Genome Sequencing Center for Infectious Disease"/>
            <person name="Wu L."/>
            <person name="Ma J."/>
        </authorList>
    </citation>
    <scope>NUCLEOTIDE SEQUENCE [LARGE SCALE GENOMIC DNA]</scope>
    <source>
        <strain evidence="5">DFY41</strain>
    </source>
</reference>
<dbReference type="InterPro" id="IPR005948">
    <property type="entry name" value="ThiB-like"/>
</dbReference>
<dbReference type="RefSeq" id="WP_378589096.1">
    <property type="nucleotide sequence ID" value="NZ_JBHSKD010000008.1"/>
</dbReference>
<dbReference type="SUPFAM" id="SSF53850">
    <property type="entry name" value="Periplasmic binding protein-like II"/>
    <property type="match status" value="1"/>
</dbReference>
<dbReference type="NCBIfam" id="TIGR01254">
    <property type="entry name" value="sfuA"/>
    <property type="match status" value="1"/>
</dbReference>
<feature type="region of interest" description="Disordered" evidence="2">
    <location>
        <begin position="30"/>
        <end position="56"/>
    </location>
</feature>
<dbReference type="Pfam" id="PF01547">
    <property type="entry name" value="SBP_bac_1"/>
    <property type="match status" value="1"/>
</dbReference>
<comment type="caution">
    <text evidence="4">The sequence shown here is derived from an EMBL/GenBank/DDBJ whole genome shotgun (WGS) entry which is preliminary data.</text>
</comment>
<dbReference type="InterPro" id="IPR006059">
    <property type="entry name" value="SBP"/>
</dbReference>
<evidence type="ECO:0000313" key="4">
    <source>
        <dbReference type="EMBL" id="MFC5176633.1"/>
    </source>
</evidence>
<keyword evidence="5" id="KW-1185">Reference proteome</keyword>
<name>A0ABW0BI05_9ACTN</name>
<evidence type="ECO:0000256" key="3">
    <source>
        <dbReference type="SAM" id="SignalP"/>
    </source>
</evidence>
<dbReference type="EMBL" id="JBHSKD010000008">
    <property type="protein sequence ID" value="MFC5176633.1"/>
    <property type="molecule type" value="Genomic_DNA"/>
</dbReference>
<evidence type="ECO:0000256" key="1">
    <source>
        <dbReference type="ARBA" id="ARBA00022729"/>
    </source>
</evidence>
<dbReference type="PROSITE" id="PS51257">
    <property type="entry name" value="PROKAR_LIPOPROTEIN"/>
    <property type="match status" value="1"/>
</dbReference>
<sequence>MRPSLLRTARRALVAAVAVSGLTACSLVGTGDGDDSSNAGPSGSTGSPGSTPAGGGEVVLVTHDSFALPTSLVQQFEAESGYDLVVRRSGDAGELTTKLALTADDPTGDVAFGVDNTFAQRALAEHVFARTDVALPPGAGDYTVPGAEDMLLPIDHGDVCVNVDTTWFRDHDLAPPADLADLTDPAYRGLFVTPSALTSSPGLAFLLGTIAEYGDEWQGYWEDLMANDALVVDGWTDAYYGEFTQGGEQGERPVVLSYDSSPAYTVPKGSEESTTRALLDTCVEQVEYAGLLAGAANPEGGRALLEFLLSDDVQAALPTSMYVFPVVDGTPLPRTWAQFAVQPDSPYRVDPVEIGANRDQWLEQWREIVTR</sequence>
<evidence type="ECO:0000313" key="5">
    <source>
        <dbReference type="Proteomes" id="UP001596087"/>
    </source>
</evidence>
<keyword evidence="1 3" id="KW-0732">Signal</keyword>
<proteinExistence type="predicted"/>
<dbReference type="PANTHER" id="PTHR30006:SF2">
    <property type="entry name" value="ABC TRANSPORTER SUBSTRATE-BINDING PROTEIN"/>
    <property type="match status" value="1"/>
</dbReference>
<dbReference type="PANTHER" id="PTHR30006">
    <property type="entry name" value="THIAMINE-BINDING PERIPLASMIC PROTEIN-RELATED"/>
    <property type="match status" value="1"/>
</dbReference>
<protein>
    <submittedName>
        <fullName evidence="4">Thiamine ABC transporter substrate binding subunit</fullName>
    </submittedName>
</protein>
<feature type="compositionally biased region" description="Low complexity" evidence="2">
    <location>
        <begin position="36"/>
        <end position="51"/>
    </location>
</feature>